<dbReference type="EMBL" id="JAGYPF010000002">
    <property type="protein sequence ID" value="MBS4212871.1"/>
    <property type="molecule type" value="Genomic_DNA"/>
</dbReference>
<gene>
    <name evidence="3" type="ORF">KHA99_10485</name>
</gene>
<organism evidence="3 4">
    <name type="scientific">Neobacillus rhizophilus</name>
    <dbReference type="NCBI Taxonomy" id="2833579"/>
    <lineage>
        <taxon>Bacteria</taxon>
        <taxon>Bacillati</taxon>
        <taxon>Bacillota</taxon>
        <taxon>Bacilli</taxon>
        <taxon>Bacillales</taxon>
        <taxon>Bacillaceae</taxon>
        <taxon>Neobacillus</taxon>
    </lineage>
</organism>
<evidence type="ECO:0000259" key="2">
    <source>
        <dbReference type="PROSITE" id="PS51819"/>
    </source>
</evidence>
<keyword evidence="1" id="KW-0479">Metal-binding</keyword>
<dbReference type="RefSeq" id="WP_213117393.1">
    <property type="nucleotide sequence ID" value="NZ_JAGYPF010000002.1"/>
</dbReference>
<dbReference type="InterPro" id="IPR029068">
    <property type="entry name" value="Glyas_Bleomycin-R_OHBP_Dase"/>
</dbReference>
<evidence type="ECO:0000313" key="3">
    <source>
        <dbReference type="EMBL" id="MBS4212871.1"/>
    </source>
</evidence>
<dbReference type="InterPro" id="IPR051332">
    <property type="entry name" value="Fosfomycin_Res_Enzymes"/>
</dbReference>
<sequence length="134" mass="15788">MSQGLIHHIELYVSNLKISADFWGWFLEELGYQVHQKWDRGQSWKLGETYIVFVQAEEKYLDVAYHRCRVGLNHLAFHASSRQQVEEMTSKLKDRNVRILYEDKHPFAGGTDHYAVYFEDPDRMKVELVVPSQG</sequence>
<dbReference type="PROSITE" id="PS51819">
    <property type="entry name" value="VOC"/>
    <property type="match status" value="1"/>
</dbReference>
<dbReference type="Gene3D" id="3.10.180.10">
    <property type="entry name" value="2,3-Dihydroxybiphenyl 1,2-Dioxygenase, domain 1"/>
    <property type="match status" value="1"/>
</dbReference>
<dbReference type="GO" id="GO:0046872">
    <property type="term" value="F:metal ion binding"/>
    <property type="evidence" value="ECO:0007669"/>
    <property type="project" value="UniProtKB-KW"/>
</dbReference>
<reference evidence="3" key="1">
    <citation type="submission" date="2021-05" db="EMBL/GenBank/DDBJ databases">
        <title>Novel Bacillus species.</title>
        <authorList>
            <person name="Liu G."/>
        </authorList>
    </citation>
    <scope>NUCLEOTIDE SEQUENCE</scope>
    <source>
        <strain evidence="3">FJAT-49825</strain>
    </source>
</reference>
<dbReference type="InterPro" id="IPR037523">
    <property type="entry name" value="VOC_core"/>
</dbReference>
<proteinExistence type="predicted"/>
<comment type="caution">
    <text evidence="3">The sequence shown here is derived from an EMBL/GenBank/DDBJ whole genome shotgun (WGS) entry which is preliminary data.</text>
</comment>
<accession>A0A942U1I9</accession>
<evidence type="ECO:0000256" key="1">
    <source>
        <dbReference type="ARBA" id="ARBA00022723"/>
    </source>
</evidence>
<dbReference type="AlphaFoldDB" id="A0A942U1I9"/>
<dbReference type="PANTHER" id="PTHR36113:SF6">
    <property type="entry name" value="FOSFOMYCIN RESISTANCE PROTEIN FOSX"/>
    <property type="match status" value="1"/>
</dbReference>
<keyword evidence="4" id="KW-1185">Reference proteome</keyword>
<dbReference type="Pfam" id="PF00903">
    <property type="entry name" value="Glyoxalase"/>
    <property type="match status" value="1"/>
</dbReference>
<name>A0A942U1I9_9BACI</name>
<dbReference type="InterPro" id="IPR004360">
    <property type="entry name" value="Glyas_Fos-R_dOase_dom"/>
</dbReference>
<dbReference type="CDD" id="cd07242">
    <property type="entry name" value="VOC_BsYqjT"/>
    <property type="match status" value="1"/>
</dbReference>
<dbReference type="Proteomes" id="UP000679749">
    <property type="component" value="Unassembled WGS sequence"/>
</dbReference>
<protein>
    <submittedName>
        <fullName evidence="3">VOC family protein</fullName>
    </submittedName>
</protein>
<dbReference type="PANTHER" id="PTHR36113">
    <property type="entry name" value="LYASE, PUTATIVE-RELATED-RELATED"/>
    <property type="match status" value="1"/>
</dbReference>
<feature type="domain" description="VOC" evidence="2">
    <location>
        <begin position="5"/>
        <end position="131"/>
    </location>
</feature>
<evidence type="ECO:0000313" key="4">
    <source>
        <dbReference type="Proteomes" id="UP000679749"/>
    </source>
</evidence>
<dbReference type="SUPFAM" id="SSF54593">
    <property type="entry name" value="Glyoxalase/Bleomycin resistance protein/Dihydroxybiphenyl dioxygenase"/>
    <property type="match status" value="1"/>
</dbReference>